<gene>
    <name evidence="1" type="ORF">EZM97_22210</name>
</gene>
<dbReference type="GO" id="GO:0000271">
    <property type="term" value="P:polysaccharide biosynthetic process"/>
    <property type="evidence" value="ECO:0007669"/>
    <property type="project" value="InterPro"/>
</dbReference>
<dbReference type="Proteomes" id="UP000291822">
    <property type="component" value="Unassembled WGS sequence"/>
</dbReference>
<evidence type="ECO:0000313" key="1">
    <source>
        <dbReference type="EMBL" id="TCI08958.1"/>
    </source>
</evidence>
<dbReference type="CDD" id="cd16441">
    <property type="entry name" value="beta_Kdo_transferase_KpsS"/>
    <property type="match status" value="1"/>
</dbReference>
<name>A0A4R0YKG8_9GAMM</name>
<protein>
    <submittedName>
        <fullName evidence="1">Capsular biosynthesis protein</fullName>
    </submittedName>
</protein>
<dbReference type="GO" id="GO:0015774">
    <property type="term" value="P:polysaccharide transport"/>
    <property type="evidence" value="ECO:0007669"/>
    <property type="project" value="InterPro"/>
</dbReference>
<organism evidence="1 2">
    <name type="scientific">Dyella soli</name>
    <dbReference type="NCBI Taxonomy" id="522319"/>
    <lineage>
        <taxon>Bacteria</taxon>
        <taxon>Pseudomonadati</taxon>
        <taxon>Pseudomonadota</taxon>
        <taxon>Gammaproteobacteria</taxon>
        <taxon>Lysobacterales</taxon>
        <taxon>Rhodanobacteraceae</taxon>
        <taxon>Dyella</taxon>
    </lineage>
</organism>
<comment type="caution">
    <text evidence="1">The sequence shown here is derived from an EMBL/GenBank/DDBJ whole genome shotgun (WGS) entry which is preliminary data.</text>
</comment>
<dbReference type="Pfam" id="PF05159">
    <property type="entry name" value="Capsule_synth"/>
    <property type="match status" value="1"/>
</dbReference>
<dbReference type="InterPro" id="IPR007833">
    <property type="entry name" value="Capsule_polysaccharide_synth"/>
</dbReference>
<reference evidence="1 2" key="1">
    <citation type="submission" date="2019-02" db="EMBL/GenBank/DDBJ databases">
        <title>Dyella amyloliquefaciens sp. nov., isolated from forest soil.</title>
        <authorList>
            <person name="Gao Z.-H."/>
            <person name="Qiu L.-H."/>
        </authorList>
    </citation>
    <scope>NUCLEOTIDE SEQUENCE [LARGE SCALE GENOMIC DNA]</scope>
    <source>
        <strain evidence="1 2">KACC 12747</strain>
    </source>
</reference>
<accession>A0A4R0YKG8</accession>
<dbReference type="EMBL" id="SJTG01000003">
    <property type="protein sequence ID" value="TCI08958.1"/>
    <property type="molecule type" value="Genomic_DNA"/>
</dbReference>
<dbReference type="AlphaFoldDB" id="A0A4R0YKG8"/>
<keyword evidence="2" id="KW-1185">Reference proteome</keyword>
<dbReference type="RefSeq" id="WP_131410888.1">
    <property type="nucleotide sequence ID" value="NZ_SJTG01000003.1"/>
</dbReference>
<proteinExistence type="predicted"/>
<evidence type="ECO:0000313" key="2">
    <source>
        <dbReference type="Proteomes" id="UP000291822"/>
    </source>
</evidence>
<sequence length="393" mass="43724">MVHRINFNGADLLDWPSPHMFRQPEEQWAFFVRRFAAERDITDLVLFGDCRQPHRTAIEVLRKWRPSLRIHVFEEGYIRPDWITLERNGVNAHSPLMALRGDFIDEPEAIEPAPTGEHAGASALSMGLHAVASYLAMFFLGRVFSFHEHHRPLSPAQEAGAWLRKLSTQWLRKSQARRDQARLLSSHHPFFLALLQINSDKQVQIHSPLSSIESLLESIIPSFAAHAPADTRLVVKAHPLDVDSVAHARSALRMAKQCGIADRLVFLDGGDLGALADRCRGAVTINSTAGVSVLHRGKPLFVFGSAIYRSPALTHQGSIHSFWSAPSAPDMAHYEAFRRVIIRRSQVNGGFYTRQGQALALKSVALRLTEAPARKSPLPATPTHEEAIVADAV</sequence>